<dbReference type="SUPFAM" id="SSF48726">
    <property type="entry name" value="Immunoglobulin"/>
    <property type="match status" value="1"/>
</dbReference>
<feature type="compositionally biased region" description="Polar residues" evidence="11">
    <location>
        <begin position="128"/>
        <end position="148"/>
    </location>
</feature>
<evidence type="ECO:0000256" key="7">
    <source>
        <dbReference type="ARBA" id="ARBA00023157"/>
    </source>
</evidence>
<dbReference type="InterPro" id="IPR036179">
    <property type="entry name" value="Ig-like_dom_sf"/>
</dbReference>
<evidence type="ECO:0000256" key="9">
    <source>
        <dbReference type="ARBA" id="ARBA00023180"/>
    </source>
</evidence>
<evidence type="ECO:0000256" key="3">
    <source>
        <dbReference type="ARBA" id="ARBA00022692"/>
    </source>
</evidence>
<comment type="caution">
    <text evidence="14">The sequence shown here is derived from an EMBL/GenBank/DDBJ whole genome shotgun (WGS) entry which is preliminary data.</text>
</comment>
<dbReference type="PANTHER" id="PTHR25466:SF9">
    <property type="entry name" value="FIBRONECTIN TYPE-III DOMAIN-CONTAINING PROTEIN"/>
    <property type="match status" value="1"/>
</dbReference>
<dbReference type="GO" id="GO:0007166">
    <property type="term" value="P:cell surface receptor signaling pathway"/>
    <property type="evidence" value="ECO:0007669"/>
    <property type="project" value="TreeGrafter"/>
</dbReference>
<dbReference type="OrthoDB" id="6157407at2759"/>
<dbReference type="Gene3D" id="2.60.40.10">
    <property type="entry name" value="Immunoglobulins"/>
    <property type="match status" value="1"/>
</dbReference>
<protein>
    <recommendedName>
        <fullName evidence="13">Ig-like domain-containing protein</fullName>
    </recommendedName>
</protein>
<evidence type="ECO:0000256" key="1">
    <source>
        <dbReference type="ARBA" id="ARBA00004251"/>
    </source>
</evidence>
<dbReference type="InterPro" id="IPR051713">
    <property type="entry name" value="T-cell_Activation_Regulation"/>
</dbReference>
<keyword evidence="15" id="KW-1185">Reference proteome</keyword>
<dbReference type="PROSITE" id="PS50835">
    <property type="entry name" value="IG_LIKE"/>
    <property type="match status" value="1"/>
</dbReference>
<keyword evidence="3" id="KW-0812">Transmembrane</keyword>
<dbReference type="AlphaFoldDB" id="A0A9Q1E718"/>
<evidence type="ECO:0000256" key="8">
    <source>
        <dbReference type="ARBA" id="ARBA00023170"/>
    </source>
</evidence>
<keyword evidence="2" id="KW-1003">Cell membrane</keyword>
<evidence type="ECO:0000256" key="6">
    <source>
        <dbReference type="ARBA" id="ARBA00023136"/>
    </source>
</evidence>
<keyword evidence="8" id="KW-0675">Receptor</keyword>
<keyword evidence="4 12" id="KW-0732">Signal</keyword>
<evidence type="ECO:0000259" key="13">
    <source>
        <dbReference type="PROSITE" id="PS50835"/>
    </source>
</evidence>
<feature type="signal peptide" evidence="12">
    <location>
        <begin position="1"/>
        <end position="20"/>
    </location>
</feature>
<dbReference type="Proteomes" id="UP001152622">
    <property type="component" value="Chromosome 23"/>
</dbReference>
<name>A0A9Q1E718_SYNKA</name>
<comment type="subcellular location">
    <subcellularLocation>
        <location evidence="1">Cell membrane</location>
        <topology evidence="1">Single-pass type I membrane protein</topology>
    </subcellularLocation>
</comment>
<evidence type="ECO:0000256" key="2">
    <source>
        <dbReference type="ARBA" id="ARBA00022475"/>
    </source>
</evidence>
<keyword evidence="10" id="KW-0393">Immunoglobulin domain</keyword>
<evidence type="ECO:0000256" key="11">
    <source>
        <dbReference type="SAM" id="MobiDB-lite"/>
    </source>
</evidence>
<dbReference type="Pfam" id="PF07686">
    <property type="entry name" value="V-set"/>
    <property type="match status" value="1"/>
</dbReference>
<dbReference type="GO" id="GO:0009897">
    <property type="term" value="C:external side of plasma membrane"/>
    <property type="evidence" value="ECO:0007669"/>
    <property type="project" value="TreeGrafter"/>
</dbReference>
<dbReference type="GO" id="GO:0006955">
    <property type="term" value="P:immune response"/>
    <property type="evidence" value="ECO:0007669"/>
    <property type="project" value="TreeGrafter"/>
</dbReference>
<accession>A0A9Q1E718</accession>
<keyword evidence="7" id="KW-1015">Disulfide bond</keyword>
<evidence type="ECO:0000313" key="14">
    <source>
        <dbReference type="EMBL" id="KAJ8333417.1"/>
    </source>
</evidence>
<feature type="chain" id="PRO_5040453508" description="Ig-like domain-containing protein" evidence="12">
    <location>
        <begin position="21"/>
        <end position="170"/>
    </location>
</feature>
<dbReference type="SMART" id="SM00409">
    <property type="entry name" value="IG"/>
    <property type="match status" value="1"/>
</dbReference>
<keyword evidence="5" id="KW-1133">Transmembrane helix</keyword>
<evidence type="ECO:0000256" key="5">
    <source>
        <dbReference type="ARBA" id="ARBA00022989"/>
    </source>
</evidence>
<dbReference type="PANTHER" id="PTHR25466">
    <property type="entry name" value="T-LYMPHOCYTE ACTIVATION ANTIGEN"/>
    <property type="match status" value="1"/>
</dbReference>
<dbReference type="GO" id="GO:0042102">
    <property type="term" value="P:positive regulation of T cell proliferation"/>
    <property type="evidence" value="ECO:0007669"/>
    <property type="project" value="TreeGrafter"/>
</dbReference>
<dbReference type="GO" id="GO:0042130">
    <property type="term" value="P:negative regulation of T cell proliferation"/>
    <property type="evidence" value="ECO:0007669"/>
    <property type="project" value="TreeGrafter"/>
</dbReference>
<dbReference type="InterPro" id="IPR013783">
    <property type="entry name" value="Ig-like_fold"/>
</dbReference>
<evidence type="ECO:0000256" key="10">
    <source>
        <dbReference type="ARBA" id="ARBA00023319"/>
    </source>
</evidence>
<evidence type="ECO:0000256" key="12">
    <source>
        <dbReference type="SAM" id="SignalP"/>
    </source>
</evidence>
<dbReference type="InterPro" id="IPR007110">
    <property type="entry name" value="Ig-like_dom"/>
</dbReference>
<dbReference type="InterPro" id="IPR013106">
    <property type="entry name" value="Ig_V-set"/>
</dbReference>
<gene>
    <name evidence="14" type="ORF">SKAU_G00414250</name>
</gene>
<organism evidence="14 15">
    <name type="scientific">Synaphobranchus kaupii</name>
    <name type="common">Kaup's arrowtooth eel</name>
    <dbReference type="NCBI Taxonomy" id="118154"/>
    <lineage>
        <taxon>Eukaryota</taxon>
        <taxon>Metazoa</taxon>
        <taxon>Chordata</taxon>
        <taxon>Craniata</taxon>
        <taxon>Vertebrata</taxon>
        <taxon>Euteleostomi</taxon>
        <taxon>Actinopterygii</taxon>
        <taxon>Neopterygii</taxon>
        <taxon>Teleostei</taxon>
        <taxon>Anguilliformes</taxon>
        <taxon>Synaphobranchidae</taxon>
        <taxon>Synaphobranchus</taxon>
    </lineage>
</organism>
<dbReference type="GO" id="GO:0071222">
    <property type="term" value="P:cellular response to lipopolysaccharide"/>
    <property type="evidence" value="ECO:0007669"/>
    <property type="project" value="TreeGrafter"/>
</dbReference>
<feature type="domain" description="Ig-like" evidence="13">
    <location>
        <begin position="34"/>
        <end position="119"/>
    </location>
</feature>
<dbReference type="PROSITE" id="PS51257">
    <property type="entry name" value="PROKAR_LIPOPROTEIN"/>
    <property type="match status" value="1"/>
</dbReference>
<proteinExistence type="predicted"/>
<keyword evidence="6" id="KW-0472">Membrane</keyword>
<dbReference type="GO" id="GO:0031295">
    <property type="term" value="P:T cell costimulation"/>
    <property type="evidence" value="ECO:0007669"/>
    <property type="project" value="TreeGrafter"/>
</dbReference>
<sequence>MKTVLVCVWLVNSLIHIISGCSLSAPKEVTGYTGGSVVLPCYCTDERAKPESAKWFFIQDSTFIMLELGPREVDDRYRDRVQHSDTPGNLSLILSRLTVSDEGTYMCEGDGQHKDIKLSVKGVVKDLPTTQNPATTKETVAHGSTKTTGMEDVSEGQAREFCLASCDNCL</sequence>
<keyword evidence="9" id="KW-0325">Glycoprotein</keyword>
<feature type="region of interest" description="Disordered" evidence="11">
    <location>
        <begin position="128"/>
        <end position="152"/>
    </location>
</feature>
<evidence type="ECO:0000313" key="15">
    <source>
        <dbReference type="Proteomes" id="UP001152622"/>
    </source>
</evidence>
<dbReference type="EMBL" id="JAINUF010000023">
    <property type="protein sequence ID" value="KAJ8333417.1"/>
    <property type="molecule type" value="Genomic_DNA"/>
</dbReference>
<evidence type="ECO:0000256" key="4">
    <source>
        <dbReference type="ARBA" id="ARBA00022729"/>
    </source>
</evidence>
<dbReference type="InterPro" id="IPR003599">
    <property type="entry name" value="Ig_sub"/>
</dbReference>
<reference evidence="14" key="1">
    <citation type="journal article" date="2023" name="Science">
        <title>Genome structures resolve the early diversification of teleost fishes.</title>
        <authorList>
            <person name="Parey E."/>
            <person name="Louis A."/>
            <person name="Montfort J."/>
            <person name="Bouchez O."/>
            <person name="Roques C."/>
            <person name="Iampietro C."/>
            <person name="Lluch J."/>
            <person name="Castinel A."/>
            <person name="Donnadieu C."/>
            <person name="Desvignes T."/>
            <person name="Floi Bucao C."/>
            <person name="Jouanno E."/>
            <person name="Wen M."/>
            <person name="Mejri S."/>
            <person name="Dirks R."/>
            <person name="Jansen H."/>
            <person name="Henkel C."/>
            <person name="Chen W.J."/>
            <person name="Zahm M."/>
            <person name="Cabau C."/>
            <person name="Klopp C."/>
            <person name="Thompson A.W."/>
            <person name="Robinson-Rechavi M."/>
            <person name="Braasch I."/>
            <person name="Lecointre G."/>
            <person name="Bobe J."/>
            <person name="Postlethwait J.H."/>
            <person name="Berthelot C."/>
            <person name="Roest Crollius H."/>
            <person name="Guiguen Y."/>
        </authorList>
    </citation>
    <scope>NUCLEOTIDE SEQUENCE</scope>
    <source>
        <strain evidence="14">WJC10195</strain>
    </source>
</reference>